<evidence type="ECO:0000313" key="3">
    <source>
        <dbReference type="Proteomes" id="UP001164718"/>
    </source>
</evidence>
<protein>
    <submittedName>
        <fullName evidence="2">Helix-turn-helix domain-containing protein</fullName>
    </submittedName>
</protein>
<dbReference type="KEGG" id="faf:OE104_08795"/>
<dbReference type="Gene3D" id="1.10.10.2840">
    <property type="entry name" value="PucR C-terminal helix-turn-helix domain"/>
    <property type="match status" value="1"/>
</dbReference>
<sequence>MLNKIQSIYRNVIIQSAPIDDAKFYCFFDELSKMYFAIPKEDIRDQEKQLLETFFLRIEPSTNLFNRSTTEQKWFRFLTEGGQPPLREERRIRYIHFFIRGKANRDDFKEALTSFFQDHMTIVWLRENSGVIIEKETEEILLRDDVLSFTEAVLSDFYFSVDFYLGRFYRTTSALKDHFSREQQYFYLSKKILPQTHIFTFETAFPLTVMAMDSKELATILHAEWEDLFRNDREQLETIKLYLENNLNTSLTAKKLFLHRNSLQYRIDKFIERSSIDIKDFKGAISVYFICIFAETILSER</sequence>
<dbReference type="Proteomes" id="UP001164718">
    <property type="component" value="Chromosome"/>
</dbReference>
<organism evidence="2 3">
    <name type="scientific">Fervidibacillus albus</name>
    <dbReference type="NCBI Taxonomy" id="2980026"/>
    <lineage>
        <taxon>Bacteria</taxon>
        <taxon>Bacillati</taxon>
        <taxon>Bacillota</taxon>
        <taxon>Bacilli</taxon>
        <taxon>Bacillales</taxon>
        <taxon>Bacillaceae</taxon>
        <taxon>Fervidibacillus</taxon>
    </lineage>
</organism>
<name>A0A9E8RVB4_9BACI</name>
<dbReference type="InterPro" id="IPR025736">
    <property type="entry name" value="PucR_C-HTH_dom"/>
</dbReference>
<evidence type="ECO:0000313" key="2">
    <source>
        <dbReference type="EMBL" id="WAA08733.1"/>
    </source>
</evidence>
<dbReference type="Pfam" id="PF13556">
    <property type="entry name" value="HTH_30"/>
    <property type="match status" value="1"/>
</dbReference>
<gene>
    <name evidence="2" type="ORF">OE104_08795</name>
</gene>
<evidence type="ECO:0000259" key="1">
    <source>
        <dbReference type="Pfam" id="PF13556"/>
    </source>
</evidence>
<dbReference type="PANTHER" id="PTHR33744">
    <property type="entry name" value="CARBOHYDRATE DIACID REGULATOR"/>
    <property type="match status" value="1"/>
</dbReference>
<reference evidence="2" key="1">
    <citation type="submission" date="2022-09" db="EMBL/GenBank/DDBJ databases">
        <title>Complete Genomes of Fervidibacillus albus and Fervidibacillus halotolerans isolated from tidal flat sediments.</title>
        <authorList>
            <person name="Kwon K.K."/>
            <person name="Yang S.-H."/>
            <person name="Park M.J."/>
            <person name="Oh H.-M."/>
        </authorList>
    </citation>
    <scope>NUCLEOTIDE SEQUENCE</scope>
    <source>
        <strain evidence="2">MEBiC13591</strain>
    </source>
</reference>
<dbReference type="RefSeq" id="WP_275416516.1">
    <property type="nucleotide sequence ID" value="NZ_CP106878.1"/>
</dbReference>
<dbReference type="AlphaFoldDB" id="A0A9E8RVB4"/>
<dbReference type="InterPro" id="IPR051448">
    <property type="entry name" value="CdaR-like_regulators"/>
</dbReference>
<dbReference type="PANTHER" id="PTHR33744:SF15">
    <property type="entry name" value="CARBOHYDRATE DIACID REGULATOR"/>
    <property type="match status" value="1"/>
</dbReference>
<keyword evidence="3" id="KW-1185">Reference proteome</keyword>
<feature type="domain" description="PucR C-terminal helix-turn-helix" evidence="1">
    <location>
        <begin position="236"/>
        <end position="289"/>
    </location>
</feature>
<dbReference type="InterPro" id="IPR042070">
    <property type="entry name" value="PucR_C-HTH_sf"/>
</dbReference>
<dbReference type="EMBL" id="CP106878">
    <property type="protein sequence ID" value="WAA08733.1"/>
    <property type="molecule type" value="Genomic_DNA"/>
</dbReference>
<accession>A0A9E8RVB4</accession>
<proteinExistence type="predicted"/>